<protein>
    <submittedName>
        <fullName evidence="10">Potassium voltage-gated channel protein eag isoform X16</fullName>
    </submittedName>
</protein>
<reference evidence="9" key="1">
    <citation type="journal article" date="1997" name="Nucleic Acids Res.">
        <title>tRNAscan-SE: a program for improved detection of transfer RNA genes in genomic sequence.</title>
        <authorList>
            <person name="Lowe T.M."/>
            <person name="Eddy S.R."/>
        </authorList>
    </citation>
    <scope>NUCLEOTIDE SEQUENCE [LARGE SCALE GENOMIC DNA]</scope>
</reference>
<gene>
    <name evidence="10" type="primary">LOC108618987</name>
</gene>
<dbReference type="PROSITE" id="PS50042">
    <property type="entry name" value="CNMP_BINDING_3"/>
    <property type="match status" value="1"/>
</dbReference>
<organism evidence="9 10">
    <name type="scientific">Drosophila arizonae</name>
    <name type="common">Fruit fly</name>
    <dbReference type="NCBI Taxonomy" id="7263"/>
    <lineage>
        <taxon>Eukaryota</taxon>
        <taxon>Metazoa</taxon>
        <taxon>Ecdysozoa</taxon>
        <taxon>Arthropoda</taxon>
        <taxon>Hexapoda</taxon>
        <taxon>Insecta</taxon>
        <taxon>Pterygota</taxon>
        <taxon>Neoptera</taxon>
        <taxon>Endopterygota</taxon>
        <taxon>Diptera</taxon>
        <taxon>Brachycera</taxon>
        <taxon>Muscomorpha</taxon>
        <taxon>Ephydroidea</taxon>
        <taxon>Drosophilidae</taxon>
        <taxon>Drosophila</taxon>
    </lineage>
</organism>
<dbReference type="RefSeq" id="XP_017870753.1">
    <property type="nucleotide sequence ID" value="XM_018015264.1"/>
</dbReference>
<dbReference type="InterPro" id="IPR003949">
    <property type="entry name" value="K_chnl_volt-dep_EAG"/>
</dbReference>
<evidence type="ECO:0000256" key="5">
    <source>
        <dbReference type="ARBA" id="ARBA00022958"/>
    </source>
</evidence>
<keyword evidence="4" id="KW-0851">Voltage-gated channel</keyword>
<dbReference type="Pfam" id="PF00027">
    <property type="entry name" value="cNMP_binding"/>
    <property type="match status" value="1"/>
</dbReference>
<name>A0ABM1PU67_DROAR</name>
<evidence type="ECO:0000256" key="1">
    <source>
        <dbReference type="ARBA" id="ARBA00022538"/>
    </source>
</evidence>
<keyword evidence="4" id="KW-0406">Ion transport</keyword>
<dbReference type="InterPro" id="IPR003938">
    <property type="entry name" value="K_chnl_volt-dep_EAG/ELK/ERG"/>
</dbReference>
<dbReference type="Gene3D" id="2.60.120.10">
    <property type="entry name" value="Jelly Rolls"/>
    <property type="match status" value="1"/>
</dbReference>
<evidence type="ECO:0000256" key="7">
    <source>
        <dbReference type="SAM" id="MobiDB-lite"/>
    </source>
</evidence>
<dbReference type="InterPro" id="IPR050818">
    <property type="entry name" value="KCNH_animal-type"/>
</dbReference>
<keyword evidence="1" id="KW-0633">Potassium transport</keyword>
<keyword evidence="9" id="KW-1185">Reference proteome</keyword>
<keyword evidence="3" id="KW-0631">Potassium channel</keyword>
<keyword evidence="4" id="KW-0813">Transport</keyword>
<keyword evidence="5" id="KW-0630">Potassium</keyword>
<evidence type="ECO:0000259" key="8">
    <source>
        <dbReference type="PROSITE" id="PS50042"/>
    </source>
</evidence>
<feature type="compositionally biased region" description="Low complexity" evidence="7">
    <location>
        <begin position="357"/>
        <end position="381"/>
    </location>
</feature>
<feature type="domain" description="Cyclic nucleotide-binding" evidence="8">
    <location>
        <begin position="118"/>
        <end position="195"/>
    </location>
</feature>
<evidence type="ECO:0000256" key="3">
    <source>
        <dbReference type="ARBA" id="ARBA00022826"/>
    </source>
</evidence>
<evidence type="ECO:0000256" key="6">
    <source>
        <dbReference type="ARBA" id="ARBA00023303"/>
    </source>
</evidence>
<feature type="region of interest" description="Disordered" evidence="7">
    <location>
        <begin position="649"/>
        <end position="675"/>
    </location>
</feature>
<dbReference type="PRINTS" id="PR01464">
    <property type="entry name" value="EAGCHANNEL"/>
</dbReference>
<dbReference type="PANTHER" id="PTHR10217:SF435">
    <property type="entry name" value="POTASSIUM VOLTAGE-GATED CHANNEL PROTEIN EAG"/>
    <property type="match status" value="1"/>
</dbReference>
<feature type="region of interest" description="Disordered" evidence="7">
    <location>
        <begin position="266"/>
        <end position="331"/>
    </location>
</feature>
<dbReference type="SUPFAM" id="SSF51206">
    <property type="entry name" value="cAMP-binding domain-like"/>
    <property type="match status" value="1"/>
</dbReference>
<feature type="region of interest" description="Disordered" evidence="7">
    <location>
        <begin position="760"/>
        <end position="799"/>
    </location>
</feature>
<feature type="compositionally biased region" description="Basic and acidic residues" evidence="7">
    <location>
        <begin position="278"/>
        <end position="290"/>
    </location>
</feature>
<reference evidence="10" key="3">
    <citation type="submission" date="2025-08" db="UniProtKB">
        <authorList>
            <consortium name="RefSeq"/>
        </authorList>
    </citation>
    <scope>IDENTIFICATION</scope>
    <source>
        <tissue evidence="10">Whole organism</tissue>
    </source>
</reference>
<reference evidence="9" key="2">
    <citation type="journal article" date="2016" name="G3 (Bethesda)">
        <title>Genome Evolution in Three Species of Cactophilic Drosophila.</title>
        <authorList>
            <person name="Sanchez-Flores A."/>
            <person name="Penazola F."/>
            <person name="Carpinteyro-Ponce J."/>
            <person name="Nazario-Yepiz N."/>
            <person name="Abreu-Goodger C."/>
            <person name="Machado C.A."/>
            <person name="Markow T.A."/>
        </authorList>
    </citation>
    <scope>NUCLEOTIDE SEQUENCE [LARGE SCALE GENOMIC DNA]</scope>
</reference>
<feature type="compositionally biased region" description="Pro residues" evidence="7">
    <location>
        <begin position="312"/>
        <end position="322"/>
    </location>
</feature>
<feature type="region of interest" description="Disordered" evidence="7">
    <location>
        <begin position="357"/>
        <end position="388"/>
    </location>
</feature>
<accession>A0ABM1PU67</accession>
<feature type="compositionally biased region" description="Low complexity" evidence="7">
    <location>
        <begin position="760"/>
        <end position="791"/>
    </location>
</feature>
<dbReference type="InterPro" id="IPR014710">
    <property type="entry name" value="RmlC-like_jellyroll"/>
</dbReference>
<proteinExistence type="predicted"/>
<evidence type="ECO:0000256" key="4">
    <source>
        <dbReference type="ARBA" id="ARBA00022882"/>
    </source>
</evidence>
<dbReference type="GeneID" id="108618987"/>
<dbReference type="InterPro" id="IPR000595">
    <property type="entry name" value="cNMP-bd_dom"/>
</dbReference>
<evidence type="ECO:0000313" key="10">
    <source>
        <dbReference type="RefSeq" id="XP_017870753.1"/>
    </source>
</evidence>
<evidence type="ECO:0000256" key="2">
    <source>
        <dbReference type="ARBA" id="ARBA00022553"/>
    </source>
</evidence>
<dbReference type="SMART" id="SM00100">
    <property type="entry name" value="cNMP"/>
    <property type="match status" value="1"/>
</dbReference>
<feature type="region of interest" description="Disordered" evidence="7">
    <location>
        <begin position="400"/>
        <end position="431"/>
    </location>
</feature>
<evidence type="ECO:0000313" key="9">
    <source>
        <dbReference type="Proteomes" id="UP000694904"/>
    </source>
</evidence>
<keyword evidence="2" id="KW-0597">Phosphoprotein</keyword>
<dbReference type="CDD" id="cd00038">
    <property type="entry name" value="CAP_ED"/>
    <property type="match status" value="1"/>
</dbReference>
<feature type="compositionally biased region" description="Basic residues" evidence="7">
    <location>
        <begin position="657"/>
        <end position="666"/>
    </location>
</feature>
<dbReference type="Proteomes" id="UP000694904">
    <property type="component" value="Chromosome X"/>
</dbReference>
<dbReference type="InterPro" id="IPR018490">
    <property type="entry name" value="cNMP-bd_dom_sf"/>
</dbReference>
<dbReference type="Gene3D" id="1.10.1200.260">
    <property type="match status" value="1"/>
</dbReference>
<sequence length="799" mass="82555">MSLLYATIFGHVTTIIQQMTSATAKYHDMLNNVREFMKLHEVPKALSERVMDYVVSTWAMTKGLDTEKVLNYCPKDMKADICVHLNRKVFNEHPAFRLASDGCLRALAMHFMMSHSAPGDLLYHTGESIDSLCFIVTGSLEVIQDDEVVAILGKGDVFGDQFWKDSAVGQSAANVRALTYCDLHAIKRDKLLEVLDFYSAFANSFARNLVLTYNLRHRLIFRKVADVKREKELAERRKNEPQLPQNQDHLVRKIFSKFRRTPQVQAGSKELVGSGQSDVEKGDGEVERTKKLPAKLTLTEDSRILTTAAVPSPSPSPSPSSGPPSARSTRASKWGRLLGSSSVDSASDTSAKVAVSRSLSARESLRESTAQARQSSTSSSNGGQGNKHLQLSKVFPKAPKLQASQATLARQDTIDEGGEVDSSPPSRDSRVVIDGGAAATATSTATATAAGAAGAGGSASGTTGAPTAATGVKERNLALERERQIEMASSRATTSDTYDTGLRETPPTLAQRDLIATVLDMKVDVRLELQRMQQRIGRIEDLLGELVKRLAPQMDSSGQTTPGDEICAGCGAGGGPSAAVAAPTTATVTTPVDTVITISSPTAAGAGTSTSAIATGTGTGTGIGTASASAGAGSGLLNPSVQVVSGAGGNGLGPLMLKKRRSKSRKAPAPPKQTHAVTATTLAGATVATVTVGSGTTSVTASASASASASAASSSAAATAAAGAGAGAATSPSAAAELLHLRLLEEDFSAAQLTASSVAGTPTASAGTPPAGAATPTTTATSATTTPTGSGRSVKREFL</sequence>
<keyword evidence="6" id="KW-0407">Ion channel</keyword>
<feature type="region of interest" description="Disordered" evidence="7">
    <location>
        <begin position="486"/>
        <end position="505"/>
    </location>
</feature>
<dbReference type="PANTHER" id="PTHR10217">
    <property type="entry name" value="VOLTAGE AND LIGAND GATED POTASSIUM CHANNEL"/>
    <property type="match status" value="1"/>
</dbReference>
<dbReference type="PRINTS" id="PR01463">
    <property type="entry name" value="EAGCHANLFMLY"/>
</dbReference>